<evidence type="ECO:0000256" key="2">
    <source>
        <dbReference type="SAM" id="MobiDB-lite"/>
    </source>
</evidence>
<evidence type="ECO:0000313" key="3">
    <source>
        <dbReference type="EMBL" id="EER20688.1"/>
    </source>
</evidence>
<feature type="region of interest" description="Disordered" evidence="2">
    <location>
        <begin position="100"/>
        <end position="122"/>
    </location>
</feature>
<dbReference type="EMBL" id="GG670443">
    <property type="protein sequence ID" value="EER20688.1"/>
    <property type="molecule type" value="Genomic_DNA"/>
</dbReference>
<feature type="compositionally biased region" description="Polar residues" evidence="2">
    <location>
        <begin position="101"/>
        <end position="110"/>
    </location>
</feature>
<proteinExistence type="predicted"/>
<name>C5K472_PERM5</name>
<sequence length="122" mass="13545">TSDHQPDLHRELRRGLRRELARLRRSLVRVREDLNNVIDDGSDENSQVLDDLQGRESAALARISEIETSIAGAEATIDAERSDLVRQAGLARAIQARLSVEDQNMTSSPPSDREGVLASPKY</sequence>
<dbReference type="Proteomes" id="UP000007800">
    <property type="component" value="Unassembled WGS sequence"/>
</dbReference>
<gene>
    <name evidence="3" type="ORF">Pmar_PMAR015628</name>
</gene>
<evidence type="ECO:0000256" key="1">
    <source>
        <dbReference type="SAM" id="Coils"/>
    </source>
</evidence>
<protein>
    <submittedName>
        <fullName evidence="3">Uncharacterized protein</fullName>
    </submittedName>
</protein>
<evidence type="ECO:0000313" key="4">
    <source>
        <dbReference type="Proteomes" id="UP000007800"/>
    </source>
</evidence>
<reference evidence="3 4" key="1">
    <citation type="submission" date="2008-07" db="EMBL/GenBank/DDBJ databases">
        <authorList>
            <person name="El-Sayed N."/>
            <person name="Caler E."/>
            <person name="Inman J."/>
            <person name="Amedeo P."/>
            <person name="Hass B."/>
            <person name="Wortman J."/>
        </authorList>
    </citation>
    <scope>NUCLEOTIDE SEQUENCE [LARGE SCALE GENOMIC DNA]</scope>
    <source>
        <strain evidence="4">ATCC 50983 / TXsc</strain>
    </source>
</reference>
<dbReference type="GeneID" id="9051248"/>
<keyword evidence="4" id="KW-1185">Reference proteome</keyword>
<accession>C5K472</accession>
<dbReference type="InParanoid" id="C5K472"/>
<keyword evidence="1" id="KW-0175">Coiled coil</keyword>
<dbReference type="RefSeq" id="XP_002788892.1">
    <property type="nucleotide sequence ID" value="XM_002788846.1"/>
</dbReference>
<feature type="non-terminal residue" evidence="3">
    <location>
        <position position="122"/>
    </location>
</feature>
<feature type="non-terminal residue" evidence="3">
    <location>
        <position position="1"/>
    </location>
</feature>
<organism evidence="4">
    <name type="scientific">Perkinsus marinus (strain ATCC 50983 / TXsc)</name>
    <dbReference type="NCBI Taxonomy" id="423536"/>
    <lineage>
        <taxon>Eukaryota</taxon>
        <taxon>Sar</taxon>
        <taxon>Alveolata</taxon>
        <taxon>Perkinsozoa</taxon>
        <taxon>Perkinsea</taxon>
        <taxon>Perkinsida</taxon>
        <taxon>Perkinsidae</taxon>
        <taxon>Perkinsus</taxon>
    </lineage>
</organism>
<feature type="coiled-coil region" evidence="1">
    <location>
        <begin position="13"/>
        <end position="40"/>
    </location>
</feature>
<dbReference type="AlphaFoldDB" id="C5K472"/>